<evidence type="ECO:0000256" key="1">
    <source>
        <dbReference type="SAM" id="SignalP"/>
    </source>
</evidence>
<gene>
    <name evidence="2" type="ORF">AV942_01125</name>
</gene>
<accession>A0AAC8XGW4</accession>
<feature type="chain" id="PRO_5042072162" description="Solute-binding protein family 3/N-terminal domain-containing protein" evidence="1">
    <location>
        <begin position="23"/>
        <end position="317"/>
    </location>
</feature>
<evidence type="ECO:0008006" key="4">
    <source>
        <dbReference type="Google" id="ProtNLM"/>
    </source>
</evidence>
<organism evidence="2 3">
    <name type="scientific">Alteromonas mediterranea</name>
    <dbReference type="NCBI Taxonomy" id="314275"/>
    <lineage>
        <taxon>Bacteria</taxon>
        <taxon>Pseudomonadati</taxon>
        <taxon>Pseudomonadota</taxon>
        <taxon>Gammaproteobacteria</taxon>
        <taxon>Alteromonadales</taxon>
        <taxon>Alteromonadaceae</taxon>
        <taxon>Alteromonas/Salinimonas group</taxon>
        <taxon>Alteromonas</taxon>
    </lineage>
</organism>
<protein>
    <recommendedName>
        <fullName evidence="4">Solute-binding protein family 3/N-terminal domain-containing protein</fullName>
    </recommendedName>
</protein>
<sequence length="317" mass="35796">MSVVVTVVAFLLLSLKSGMLFAQTGGKCEGEKCTFQKPTVTWVRPPELGLEGNGVSITAGPLYDVMAYLSTYLNGYEHKFEVYPVKRAWSLVRNTHSSEKVYCFYGAAYQKERVEWGYFTQPTSINLPLLIAAKKALHSSSNKKLVTGHANPMLGYFESVSLRTLLRQNLRTVLYDEVNNVYADTVEQWATPNNVVRLNGLGKDLGMHTIELLESGRIDFGYVGHREFSVLPKEELDVLHVYQISELSQELRGTKRVLCSKSELGHIVTNALDNAFTDIMSNPKQNQIFRDINFAADGYPSFFKPLFDERWSKVMVN</sequence>
<feature type="signal peptide" evidence="1">
    <location>
        <begin position="1"/>
        <end position="22"/>
    </location>
</feature>
<keyword evidence="1" id="KW-0732">Signal</keyword>
<dbReference type="AlphaFoldDB" id="A0AAC8XGW4"/>
<evidence type="ECO:0000313" key="2">
    <source>
        <dbReference type="EMBL" id="AMJ77014.1"/>
    </source>
</evidence>
<reference evidence="2 3" key="1">
    <citation type="submission" date="2015-12" db="EMBL/GenBank/DDBJ databases">
        <title>Intraspecies pangenome expansion in the marine bacterium Alteromonas.</title>
        <authorList>
            <person name="Lopez-Perez M."/>
            <person name="Rodriguez-Valera F."/>
        </authorList>
    </citation>
    <scope>NUCLEOTIDE SEQUENCE [LARGE SCALE GENOMIC DNA]</scope>
    <source>
        <strain evidence="2 3">UM8</strain>
    </source>
</reference>
<proteinExistence type="predicted"/>
<dbReference type="EMBL" id="CP013928">
    <property type="protein sequence ID" value="AMJ77014.1"/>
    <property type="molecule type" value="Genomic_DNA"/>
</dbReference>
<evidence type="ECO:0000313" key="3">
    <source>
        <dbReference type="Proteomes" id="UP000061468"/>
    </source>
</evidence>
<dbReference type="Proteomes" id="UP000061468">
    <property type="component" value="Chromosome"/>
</dbReference>
<name>A0AAC8XGW4_9ALTE</name>